<organism evidence="3 4">
    <name type="scientific">Desulfuribacillus stibiiarsenatis</name>
    <dbReference type="NCBI Taxonomy" id="1390249"/>
    <lineage>
        <taxon>Bacteria</taxon>
        <taxon>Bacillati</taxon>
        <taxon>Bacillota</taxon>
        <taxon>Desulfuribacillia</taxon>
        <taxon>Desulfuribacillales</taxon>
        <taxon>Desulfuribacillaceae</taxon>
        <taxon>Desulfuribacillus</taxon>
    </lineage>
</organism>
<keyword evidence="1" id="KW-0472">Membrane</keyword>
<accession>A0A1E5L908</accession>
<dbReference type="EMBL" id="MJAT01000003">
    <property type="protein sequence ID" value="OEH86514.1"/>
    <property type="molecule type" value="Genomic_DNA"/>
</dbReference>
<comment type="caution">
    <text evidence="3">The sequence shown here is derived from an EMBL/GenBank/DDBJ whole genome shotgun (WGS) entry which is preliminary data.</text>
</comment>
<evidence type="ECO:0000313" key="3">
    <source>
        <dbReference type="EMBL" id="OEH86514.1"/>
    </source>
</evidence>
<gene>
    <name evidence="3" type="ORF">BHU72_12950</name>
</gene>
<evidence type="ECO:0000313" key="4">
    <source>
        <dbReference type="Proteomes" id="UP000095255"/>
    </source>
</evidence>
<dbReference type="Proteomes" id="UP000095255">
    <property type="component" value="Unassembled WGS sequence"/>
</dbReference>
<feature type="domain" description="Peptidase MA-like" evidence="2">
    <location>
        <begin position="167"/>
        <end position="294"/>
    </location>
</feature>
<dbReference type="AlphaFoldDB" id="A0A1E5L908"/>
<sequence>MALHQEDNQSKKPFLWIAISMIPILIILGFVYSSYHNQKNITSYAQPAVRVAVDTSAKNFFRNWDVVTNDTVSVQYQDTDIAEIHMVLEYATEIRAALDDKYNFYYNKPISIVVIPSREIMREFFKWDTHTSAVGVFYGNRIFVLQPSLWIEADSFDELELEFRANGPIAHEYMHLLLDHKLHNNFPRWFTEGVAQYEEFIYQEYEWIEEVGTLDRELYKYYEMKDQFDRLQNQPLAYRQSFKFIEYLMERYGEERYWQLIGELEKRVHFEQAFFNAYDKELYEVWGDWTKYVKAFEIR</sequence>
<dbReference type="OrthoDB" id="9787613at2"/>
<dbReference type="STRING" id="1390249.BHU72_12950"/>
<evidence type="ECO:0000259" key="2">
    <source>
        <dbReference type="Pfam" id="PF13485"/>
    </source>
</evidence>
<reference evidence="3 4" key="1">
    <citation type="submission" date="2016-09" db="EMBL/GenBank/DDBJ databases">
        <title>Desulfuribacillus arsenicus sp. nov., an obligately anaerobic, dissimilatory arsenic- and antimonate-reducing bacterium isolated from anoxic sediments.</title>
        <authorList>
            <person name="Abin C.A."/>
            <person name="Hollibaugh J.T."/>
        </authorList>
    </citation>
    <scope>NUCLEOTIDE SEQUENCE [LARGE SCALE GENOMIC DNA]</scope>
    <source>
        <strain evidence="3 4">MLFW-2</strain>
    </source>
</reference>
<dbReference type="InterPro" id="IPR039568">
    <property type="entry name" value="Peptidase_MA-like_dom"/>
</dbReference>
<proteinExistence type="predicted"/>
<dbReference type="RefSeq" id="WP_069701109.1">
    <property type="nucleotide sequence ID" value="NZ_MJAT01000003.1"/>
</dbReference>
<keyword evidence="1" id="KW-0812">Transmembrane</keyword>
<dbReference type="Pfam" id="PF13485">
    <property type="entry name" value="Peptidase_MA_2"/>
    <property type="match status" value="1"/>
</dbReference>
<protein>
    <recommendedName>
        <fullName evidence="2">Peptidase MA-like domain-containing protein</fullName>
    </recommendedName>
</protein>
<keyword evidence="1" id="KW-1133">Transmembrane helix</keyword>
<keyword evidence="4" id="KW-1185">Reference proteome</keyword>
<name>A0A1E5L908_9FIRM</name>
<evidence type="ECO:0000256" key="1">
    <source>
        <dbReference type="SAM" id="Phobius"/>
    </source>
</evidence>
<feature type="transmembrane region" description="Helical" evidence="1">
    <location>
        <begin position="14"/>
        <end position="35"/>
    </location>
</feature>